<evidence type="ECO:0000313" key="2">
    <source>
        <dbReference type="EMBL" id="MBB5348513.1"/>
    </source>
</evidence>
<proteinExistence type="predicted"/>
<evidence type="ECO:0000259" key="1">
    <source>
        <dbReference type="PROSITE" id="PS51831"/>
    </source>
</evidence>
<comment type="caution">
    <text evidence="2">The sequence shown here is derived from an EMBL/GenBank/DDBJ whole genome shotgun (WGS) entry which is preliminary data.</text>
</comment>
<reference evidence="2 3" key="1">
    <citation type="submission" date="2020-08" db="EMBL/GenBank/DDBJ databases">
        <title>Genomic Encyclopedia of Type Strains, Phase IV (KMG-IV): sequencing the most valuable type-strain genomes for metagenomic binning, comparative biology and taxonomic classification.</title>
        <authorList>
            <person name="Goeker M."/>
        </authorList>
    </citation>
    <scope>NUCLEOTIDE SEQUENCE [LARGE SCALE GENOMIC DNA]</scope>
    <source>
        <strain evidence="2 3">DSM 28570</strain>
    </source>
</reference>
<dbReference type="SMART" id="SM00471">
    <property type="entry name" value="HDc"/>
    <property type="match status" value="1"/>
</dbReference>
<dbReference type="NCBIfam" id="TIGR00277">
    <property type="entry name" value="HDIG"/>
    <property type="match status" value="1"/>
</dbReference>
<dbReference type="InterPro" id="IPR006675">
    <property type="entry name" value="HDIG_dom"/>
</dbReference>
<name>A0A840UUM9_9BACT</name>
<organism evidence="2 3">
    <name type="scientific">Desulfoprunum benzoelyticum</name>
    <dbReference type="NCBI Taxonomy" id="1506996"/>
    <lineage>
        <taxon>Bacteria</taxon>
        <taxon>Pseudomonadati</taxon>
        <taxon>Thermodesulfobacteriota</taxon>
        <taxon>Desulfobulbia</taxon>
        <taxon>Desulfobulbales</taxon>
        <taxon>Desulfobulbaceae</taxon>
        <taxon>Desulfoprunum</taxon>
    </lineage>
</organism>
<dbReference type="RefSeq" id="WP_240191790.1">
    <property type="nucleotide sequence ID" value="NZ_JACHEO010000012.1"/>
</dbReference>
<dbReference type="CDD" id="cd00077">
    <property type="entry name" value="HDc"/>
    <property type="match status" value="1"/>
</dbReference>
<dbReference type="InterPro" id="IPR003607">
    <property type="entry name" value="HD/PDEase_dom"/>
</dbReference>
<dbReference type="InterPro" id="IPR006674">
    <property type="entry name" value="HD_domain"/>
</dbReference>
<dbReference type="SUPFAM" id="SSF109604">
    <property type="entry name" value="HD-domain/PDEase-like"/>
    <property type="match status" value="1"/>
</dbReference>
<dbReference type="PROSITE" id="PS51831">
    <property type="entry name" value="HD"/>
    <property type="match status" value="1"/>
</dbReference>
<dbReference type="Proteomes" id="UP000539642">
    <property type="component" value="Unassembled WGS sequence"/>
</dbReference>
<accession>A0A840UUM9</accession>
<protein>
    <submittedName>
        <fullName evidence="2">Putative nucleotidyltransferase with HDIG domain</fullName>
    </submittedName>
</protein>
<sequence length="204" mass="23238">MNIPTIAQCVAYMDDFAMYANIRDHSFMVAKAAAALLEGLKRADRVDSPLPPDDLVIAGALLHDIAKTLCLKENCRHAEVGREICRDLGHPEIGEIVAEHVVLSDFSLDRYRRGAFTAGELVYYADKRVRHDVVVPLASRLDYILERYGNNDPEREHMIATNFRRCRELETHLFEYLDYRPEDLSRFIPATLATARKEPGYTSL</sequence>
<dbReference type="Pfam" id="PF01966">
    <property type="entry name" value="HD"/>
    <property type="match status" value="1"/>
</dbReference>
<feature type="domain" description="HD" evidence="1">
    <location>
        <begin position="22"/>
        <end position="144"/>
    </location>
</feature>
<dbReference type="GO" id="GO:0016740">
    <property type="term" value="F:transferase activity"/>
    <property type="evidence" value="ECO:0007669"/>
    <property type="project" value="UniProtKB-KW"/>
</dbReference>
<keyword evidence="2" id="KW-0808">Transferase</keyword>
<dbReference type="EMBL" id="JACHEO010000012">
    <property type="protein sequence ID" value="MBB5348513.1"/>
    <property type="molecule type" value="Genomic_DNA"/>
</dbReference>
<dbReference type="Gene3D" id="1.10.3210.10">
    <property type="entry name" value="Hypothetical protein af1432"/>
    <property type="match status" value="1"/>
</dbReference>
<gene>
    <name evidence="2" type="ORF">HNQ81_002249</name>
</gene>
<dbReference type="AlphaFoldDB" id="A0A840UUM9"/>
<evidence type="ECO:0000313" key="3">
    <source>
        <dbReference type="Proteomes" id="UP000539642"/>
    </source>
</evidence>
<keyword evidence="3" id="KW-1185">Reference proteome</keyword>